<evidence type="ECO:0000256" key="3">
    <source>
        <dbReference type="ARBA" id="ARBA00022553"/>
    </source>
</evidence>
<dbReference type="Pfam" id="PF07730">
    <property type="entry name" value="HisKA_3"/>
    <property type="match status" value="1"/>
</dbReference>
<keyword evidence="7" id="KW-0067">ATP-binding</keyword>
<dbReference type="Gene3D" id="3.30.565.10">
    <property type="entry name" value="Histidine kinase-like ATPase, C-terminal domain"/>
    <property type="match status" value="1"/>
</dbReference>
<sequence length="416" mass="43799">MSSSVDAAQAGTVRDLSNVAWVSVVGAAGVGYFLLKVAFGTHFFFAIATTATFTPLQVWGTTGLLVAQAICTIWRRSFPVPLLAAVVILMIGGTLLTGDRDIIMGVPLLFAVYNLVARTGMTAWLPTLVAAAAVDLAAQLFVSAHLGVPINAYLVIARVIITVVSYAIAVPAGLLVGSHQRSARLANEYAVAIEREQAALLAAAVVAERNRMARELHDVATHHLSGILLQVRAAREVLPRDPALSSTLLATVEREGERAIQSLREVVGVLRTDADDDVAGSAHFARLPELIQDVRATNPLIEVQVHGDLEDLSPATSLACFRIIQESLSNARKHAPGAGVAIAVVRQPSELHVEVRNSAPIGADPLGSTGGGFGVLGMRERAALLGGEFESGPTSDGGWMTQATIPISRRSPAWTA</sequence>
<keyword evidence="4" id="KW-0808">Transferase</keyword>
<dbReference type="EC" id="2.7.13.3" evidence="2"/>
<dbReference type="InterPro" id="IPR036890">
    <property type="entry name" value="HATPase_C_sf"/>
</dbReference>
<organism evidence="11 12">
    <name type="scientific">Gryllotalpicola reticulitermitis</name>
    <dbReference type="NCBI Taxonomy" id="1184153"/>
    <lineage>
        <taxon>Bacteria</taxon>
        <taxon>Bacillati</taxon>
        <taxon>Actinomycetota</taxon>
        <taxon>Actinomycetes</taxon>
        <taxon>Micrococcales</taxon>
        <taxon>Microbacteriaceae</taxon>
        <taxon>Gryllotalpicola</taxon>
    </lineage>
</organism>
<keyword evidence="12" id="KW-1185">Reference proteome</keyword>
<evidence type="ECO:0000256" key="4">
    <source>
        <dbReference type="ARBA" id="ARBA00022679"/>
    </source>
</evidence>
<evidence type="ECO:0000256" key="2">
    <source>
        <dbReference type="ARBA" id="ARBA00012438"/>
    </source>
</evidence>
<accession>A0ABV8QD20</accession>
<evidence type="ECO:0000256" key="9">
    <source>
        <dbReference type="SAM" id="Phobius"/>
    </source>
</evidence>
<keyword evidence="9" id="KW-0812">Transmembrane</keyword>
<protein>
    <recommendedName>
        <fullName evidence="2">histidine kinase</fullName>
        <ecNumber evidence="2">2.7.13.3</ecNumber>
    </recommendedName>
</protein>
<dbReference type="InterPro" id="IPR050482">
    <property type="entry name" value="Sensor_HK_TwoCompSys"/>
</dbReference>
<name>A0ABV8QD20_9MICO</name>
<evidence type="ECO:0000256" key="1">
    <source>
        <dbReference type="ARBA" id="ARBA00000085"/>
    </source>
</evidence>
<evidence type="ECO:0000259" key="10">
    <source>
        <dbReference type="Pfam" id="PF07730"/>
    </source>
</evidence>
<dbReference type="PANTHER" id="PTHR24421:SF10">
    <property type="entry name" value="NITRATE_NITRITE SENSOR PROTEIN NARQ"/>
    <property type="match status" value="1"/>
</dbReference>
<keyword evidence="6 11" id="KW-0418">Kinase</keyword>
<keyword evidence="9" id="KW-0472">Membrane</keyword>
<feature type="transmembrane region" description="Helical" evidence="9">
    <location>
        <begin position="124"/>
        <end position="146"/>
    </location>
</feature>
<comment type="caution">
    <text evidence="11">The sequence shown here is derived from an EMBL/GenBank/DDBJ whole genome shotgun (WGS) entry which is preliminary data.</text>
</comment>
<evidence type="ECO:0000256" key="7">
    <source>
        <dbReference type="ARBA" id="ARBA00022840"/>
    </source>
</evidence>
<feature type="transmembrane region" description="Helical" evidence="9">
    <location>
        <begin position="16"/>
        <end position="35"/>
    </location>
</feature>
<feature type="domain" description="Signal transduction histidine kinase subgroup 3 dimerisation and phosphoacceptor" evidence="10">
    <location>
        <begin position="208"/>
        <end position="274"/>
    </location>
</feature>
<keyword evidence="8" id="KW-0902">Two-component regulatory system</keyword>
<comment type="catalytic activity">
    <reaction evidence="1">
        <text>ATP + protein L-histidine = ADP + protein N-phospho-L-histidine.</text>
        <dbReference type="EC" id="2.7.13.3"/>
    </reaction>
</comment>
<dbReference type="InterPro" id="IPR011712">
    <property type="entry name" value="Sig_transdc_His_kin_sub3_dim/P"/>
</dbReference>
<reference evidence="12" key="1">
    <citation type="journal article" date="2019" name="Int. J. Syst. Evol. Microbiol.">
        <title>The Global Catalogue of Microorganisms (GCM) 10K type strain sequencing project: providing services to taxonomists for standard genome sequencing and annotation.</title>
        <authorList>
            <consortium name="The Broad Institute Genomics Platform"/>
            <consortium name="The Broad Institute Genome Sequencing Center for Infectious Disease"/>
            <person name="Wu L."/>
            <person name="Ma J."/>
        </authorList>
    </citation>
    <scope>NUCLEOTIDE SEQUENCE [LARGE SCALE GENOMIC DNA]</scope>
    <source>
        <strain evidence="12">CGMCC 1.10363</strain>
    </source>
</reference>
<dbReference type="GO" id="GO:0016301">
    <property type="term" value="F:kinase activity"/>
    <property type="evidence" value="ECO:0007669"/>
    <property type="project" value="UniProtKB-KW"/>
</dbReference>
<dbReference type="EMBL" id="JBHSCN010000022">
    <property type="protein sequence ID" value="MFC4245228.1"/>
    <property type="molecule type" value="Genomic_DNA"/>
</dbReference>
<evidence type="ECO:0000256" key="8">
    <source>
        <dbReference type="ARBA" id="ARBA00023012"/>
    </source>
</evidence>
<keyword evidence="5" id="KW-0547">Nucleotide-binding</keyword>
<dbReference type="SUPFAM" id="SSF55874">
    <property type="entry name" value="ATPase domain of HSP90 chaperone/DNA topoisomerase II/histidine kinase"/>
    <property type="match status" value="1"/>
</dbReference>
<evidence type="ECO:0000256" key="5">
    <source>
        <dbReference type="ARBA" id="ARBA00022741"/>
    </source>
</evidence>
<feature type="transmembrane region" description="Helical" evidence="9">
    <location>
        <begin position="41"/>
        <end position="66"/>
    </location>
</feature>
<proteinExistence type="predicted"/>
<gene>
    <name evidence="11" type="ORF">ACFOYW_17805</name>
</gene>
<dbReference type="Proteomes" id="UP001595900">
    <property type="component" value="Unassembled WGS sequence"/>
</dbReference>
<evidence type="ECO:0000313" key="12">
    <source>
        <dbReference type="Proteomes" id="UP001595900"/>
    </source>
</evidence>
<dbReference type="Gene3D" id="1.20.5.1930">
    <property type="match status" value="1"/>
</dbReference>
<evidence type="ECO:0000313" key="11">
    <source>
        <dbReference type="EMBL" id="MFC4245228.1"/>
    </source>
</evidence>
<feature type="transmembrane region" description="Helical" evidence="9">
    <location>
        <begin position="152"/>
        <end position="176"/>
    </location>
</feature>
<evidence type="ECO:0000256" key="6">
    <source>
        <dbReference type="ARBA" id="ARBA00022777"/>
    </source>
</evidence>
<feature type="transmembrane region" description="Helical" evidence="9">
    <location>
        <begin position="78"/>
        <end position="96"/>
    </location>
</feature>
<dbReference type="CDD" id="cd16917">
    <property type="entry name" value="HATPase_UhpB-NarQ-NarX-like"/>
    <property type="match status" value="1"/>
</dbReference>
<dbReference type="PANTHER" id="PTHR24421">
    <property type="entry name" value="NITRATE/NITRITE SENSOR PROTEIN NARX-RELATED"/>
    <property type="match status" value="1"/>
</dbReference>
<keyword evidence="3" id="KW-0597">Phosphoprotein</keyword>
<keyword evidence="9" id="KW-1133">Transmembrane helix</keyword>
<dbReference type="RefSeq" id="WP_390232187.1">
    <property type="nucleotide sequence ID" value="NZ_JBHSCN010000022.1"/>
</dbReference>